<evidence type="ECO:0000313" key="3">
    <source>
        <dbReference type="Proteomes" id="UP000677228"/>
    </source>
</evidence>
<evidence type="ECO:0000313" key="1">
    <source>
        <dbReference type="EMBL" id="CAF1280471.1"/>
    </source>
</evidence>
<feature type="non-terminal residue" evidence="1">
    <location>
        <position position="1"/>
    </location>
</feature>
<reference evidence="1" key="1">
    <citation type="submission" date="2021-02" db="EMBL/GenBank/DDBJ databases">
        <authorList>
            <person name="Nowell W R."/>
        </authorList>
    </citation>
    <scope>NUCLEOTIDE SEQUENCE</scope>
</reference>
<dbReference type="Proteomes" id="UP000682733">
    <property type="component" value="Unassembled WGS sequence"/>
</dbReference>
<dbReference type="EMBL" id="CAJOBA010039905">
    <property type="protein sequence ID" value="CAF4085310.1"/>
    <property type="molecule type" value="Genomic_DNA"/>
</dbReference>
<sequence length="88" mass="10289">YMPLSQWKRQKQLSPRLKDCLSAHDDPNEIDIRNLYKKTAALAFMPPTAVKDLWSQTTDEYDTINGISPFFDYVTETWIEDSLFDISL</sequence>
<name>A0A8S2EXQ2_9BILA</name>
<dbReference type="EMBL" id="CAJNOK010018342">
    <property type="protein sequence ID" value="CAF1280471.1"/>
    <property type="molecule type" value="Genomic_DNA"/>
</dbReference>
<dbReference type="AlphaFoldDB" id="A0A8S2EXQ2"/>
<protein>
    <submittedName>
        <fullName evidence="1">Uncharacterized protein</fullName>
    </submittedName>
</protein>
<evidence type="ECO:0000313" key="2">
    <source>
        <dbReference type="EMBL" id="CAF4085310.1"/>
    </source>
</evidence>
<accession>A0A8S2EXQ2</accession>
<organism evidence="1 3">
    <name type="scientific">Didymodactylos carnosus</name>
    <dbReference type="NCBI Taxonomy" id="1234261"/>
    <lineage>
        <taxon>Eukaryota</taxon>
        <taxon>Metazoa</taxon>
        <taxon>Spiralia</taxon>
        <taxon>Gnathifera</taxon>
        <taxon>Rotifera</taxon>
        <taxon>Eurotatoria</taxon>
        <taxon>Bdelloidea</taxon>
        <taxon>Philodinida</taxon>
        <taxon>Philodinidae</taxon>
        <taxon>Didymodactylos</taxon>
    </lineage>
</organism>
<gene>
    <name evidence="1" type="ORF">OVA965_LOCUS27613</name>
    <name evidence="2" type="ORF">TMI583_LOCUS28360</name>
</gene>
<comment type="caution">
    <text evidence="1">The sequence shown here is derived from an EMBL/GenBank/DDBJ whole genome shotgun (WGS) entry which is preliminary data.</text>
</comment>
<proteinExistence type="predicted"/>
<dbReference type="Proteomes" id="UP000677228">
    <property type="component" value="Unassembled WGS sequence"/>
</dbReference>